<dbReference type="InterPro" id="IPR036392">
    <property type="entry name" value="PLAT/LH2_dom_sf"/>
</dbReference>
<organism evidence="4 5">
    <name type="scientific">Plectus sambesii</name>
    <dbReference type="NCBI Taxonomy" id="2011161"/>
    <lineage>
        <taxon>Eukaryota</taxon>
        <taxon>Metazoa</taxon>
        <taxon>Ecdysozoa</taxon>
        <taxon>Nematoda</taxon>
        <taxon>Chromadorea</taxon>
        <taxon>Plectida</taxon>
        <taxon>Plectina</taxon>
        <taxon>Plectoidea</taxon>
        <taxon>Plectidae</taxon>
        <taxon>Plectus</taxon>
    </lineage>
</organism>
<evidence type="ECO:0000313" key="4">
    <source>
        <dbReference type="Proteomes" id="UP000887566"/>
    </source>
</evidence>
<dbReference type="Proteomes" id="UP000887566">
    <property type="component" value="Unplaced"/>
</dbReference>
<protein>
    <submittedName>
        <fullName evidence="5">PLAT domain-containing protein</fullName>
    </submittedName>
</protein>
<dbReference type="PANTHER" id="PTHR31718:SF56">
    <property type="entry name" value="PLAT DOMAIN-CONTAINING PROTEIN"/>
    <property type="match status" value="1"/>
</dbReference>
<keyword evidence="2" id="KW-0732">Signal</keyword>
<dbReference type="WBParaSite" id="PSAMB.scaffold1271size55132.g12247.t1">
    <property type="protein sequence ID" value="PSAMB.scaffold1271size55132.g12247.t1"/>
    <property type="gene ID" value="PSAMB.scaffold1271size55132.g12247"/>
</dbReference>
<keyword evidence="4" id="KW-1185">Reference proteome</keyword>
<dbReference type="SUPFAM" id="SSF49723">
    <property type="entry name" value="Lipase/lipooxygenase domain (PLAT/LH2 domain)"/>
    <property type="match status" value="1"/>
</dbReference>
<evidence type="ECO:0000259" key="3">
    <source>
        <dbReference type="PROSITE" id="PS50095"/>
    </source>
</evidence>
<proteinExistence type="predicted"/>
<dbReference type="Pfam" id="PF01477">
    <property type="entry name" value="PLAT"/>
    <property type="match status" value="1"/>
</dbReference>
<feature type="chain" id="PRO_5038077456" evidence="2">
    <location>
        <begin position="17"/>
        <end position="188"/>
    </location>
</feature>
<dbReference type="Gene3D" id="2.60.60.20">
    <property type="entry name" value="PLAT/LH2 domain"/>
    <property type="match status" value="1"/>
</dbReference>
<name>A0A914UUR2_9BILA</name>
<dbReference type="CDD" id="cd00113">
    <property type="entry name" value="PLAT"/>
    <property type="match status" value="1"/>
</dbReference>
<sequence length="188" mass="22142">MLSFFFTVTIFCTVSSLTRLNFTLPSDAKRDAPATEDRKKNDIEPSVWDVIIKTCDLKGAGTDANAYLKIYYEDYHDSEVFELDHPDRNNFEQGARDHFKLRFKQNDVINMGLFWWPGYTLSEHWCVDWVILANAELEMCFEGIFDKWILHYSDPPTYAKKFHRLDYASCINPPDDNVVRYQYRKPGQ</sequence>
<dbReference type="AlphaFoldDB" id="A0A914UUR2"/>
<comment type="caution">
    <text evidence="1">Lacks conserved residue(s) required for the propagation of feature annotation.</text>
</comment>
<evidence type="ECO:0000256" key="1">
    <source>
        <dbReference type="PROSITE-ProRule" id="PRU00152"/>
    </source>
</evidence>
<feature type="domain" description="PLAT" evidence="3">
    <location>
        <begin position="46"/>
        <end position="163"/>
    </location>
</feature>
<feature type="signal peptide" evidence="2">
    <location>
        <begin position="1"/>
        <end position="16"/>
    </location>
</feature>
<dbReference type="PROSITE" id="PS50095">
    <property type="entry name" value="PLAT"/>
    <property type="match status" value="1"/>
</dbReference>
<dbReference type="InterPro" id="IPR001024">
    <property type="entry name" value="PLAT/LH2_dom"/>
</dbReference>
<reference evidence="5" key="1">
    <citation type="submission" date="2022-11" db="UniProtKB">
        <authorList>
            <consortium name="WormBaseParasite"/>
        </authorList>
    </citation>
    <scope>IDENTIFICATION</scope>
</reference>
<evidence type="ECO:0000313" key="5">
    <source>
        <dbReference type="WBParaSite" id="PSAMB.scaffold1271size55132.g12247.t1"/>
    </source>
</evidence>
<dbReference type="PANTHER" id="PTHR31718">
    <property type="entry name" value="PLAT DOMAIN-CONTAINING PROTEIN"/>
    <property type="match status" value="1"/>
</dbReference>
<accession>A0A914UUR2</accession>
<evidence type="ECO:0000256" key="2">
    <source>
        <dbReference type="SAM" id="SignalP"/>
    </source>
</evidence>